<comment type="caution">
    <text evidence="1">The sequence shown here is derived from an EMBL/GenBank/DDBJ whole genome shotgun (WGS) entry which is preliminary data.</text>
</comment>
<dbReference type="OrthoDB" id="8056668at2759"/>
<name>A0A6S7IN17_PARCT</name>
<organism evidence="1 2">
    <name type="scientific">Paramuricea clavata</name>
    <name type="common">Red gorgonian</name>
    <name type="synonym">Violescent sea-whip</name>
    <dbReference type="NCBI Taxonomy" id="317549"/>
    <lineage>
        <taxon>Eukaryota</taxon>
        <taxon>Metazoa</taxon>
        <taxon>Cnidaria</taxon>
        <taxon>Anthozoa</taxon>
        <taxon>Octocorallia</taxon>
        <taxon>Malacalcyonacea</taxon>
        <taxon>Plexauridae</taxon>
        <taxon>Paramuricea</taxon>
    </lineage>
</organism>
<proteinExistence type="predicted"/>
<gene>
    <name evidence="1" type="ORF">PACLA_8A037090</name>
</gene>
<dbReference type="Proteomes" id="UP001152795">
    <property type="component" value="Unassembled WGS sequence"/>
</dbReference>
<dbReference type="EMBL" id="CACRXK020010313">
    <property type="protein sequence ID" value="CAB4019137.1"/>
    <property type="molecule type" value="Genomic_DNA"/>
</dbReference>
<reference evidence="1" key="1">
    <citation type="submission" date="2020-04" db="EMBL/GenBank/DDBJ databases">
        <authorList>
            <person name="Alioto T."/>
            <person name="Alioto T."/>
            <person name="Gomez Garrido J."/>
        </authorList>
    </citation>
    <scope>NUCLEOTIDE SEQUENCE</scope>
    <source>
        <strain evidence="1">A484AB</strain>
    </source>
</reference>
<evidence type="ECO:0000313" key="2">
    <source>
        <dbReference type="Proteomes" id="UP001152795"/>
    </source>
</evidence>
<dbReference type="AlphaFoldDB" id="A0A6S7IN17"/>
<accession>A0A6S7IN17</accession>
<protein>
    <submittedName>
        <fullName evidence="1">Uncharacterized protein</fullName>
    </submittedName>
</protein>
<evidence type="ECO:0000313" key="1">
    <source>
        <dbReference type="EMBL" id="CAB4019137.1"/>
    </source>
</evidence>
<sequence>MSDTETTENEAQETVVIVISDFKKQKRNAKSLLTRLLTQLSCLLSEENPNRENICHLLVKIDEQKDICLEVLDKLEEAYQKSGDKQNALRIGDESDKIAEQVDVETHA</sequence>
<keyword evidence="2" id="KW-1185">Reference proteome</keyword>